<evidence type="ECO:0000313" key="1">
    <source>
        <dbReference type="EMBL" id="CAF1434665.1"/>
    </source>
</evidence>
<dbReference type="EMBL" id="CAJNOH010006519">
    <property type="protein sequence ID" value="CAF1434665.1"/>
    <property type="molecule type" value="Genomic_DNA"/>
</dbReference>
<dbReference type="EMBL" id="CAJNOL010008097">
    <property type="protein sequence ID" value="CAF1633746.1"/>
    <property type="molecule type" value="Genomic_DNA"/>
</dbReference>
<dbReference type="Proteomes" id="UP000663870">
    <property type="component" value="Unassembled WGS sequence"/>
</dbReference>
<keyword evidence="4" id="KW-1185">Reference proteome</keyword>
<evidence type="ECO:0000313" key="2">
    <source>
        <dbReference type="EMBL" id="CAF1633746.1"/>
    </source>
</evidence>
<gene>
    <name evidence="2" type="ORF">JXQ802_LOCUS52198</name>
    <name evidence="1" type="ORF">PYM288_LOCUS35902</name>
</gene>
<name>A0A815NCG5_9BILA</name>
<evidence type="ECO:0000313" key="3">
    <source>
        <dbReference type="Proteomes" id="UP000663854"/>
    </source>
</evidence>
<comment type="caution">
    <text evidence="1">The sequence shown here is derived from an EMBL/GenBank/DDBJ whole genome shotgun (WGS) entry which is preliminary data.</text>
</comment>
<reference evidence="1" key="1">
    <citation type="submission" date="2021-02" db="EMBL/GenBank/DDBJ databases">
        <authorList>
            <person name="Nowell W R."/>
        </authorList>
    </citation>
    <scope>NUCLEOTIDE SEQUENCE</scope>
</reference>
<protein>
    <submittedName>
        <fullName evidence="1">Uncharacterized protein</fullName>
    </submittedName>
</protein>
<organism evidence="1 3">
    <name type="scientific">Rotaria sordida</name>
    <dbReference type="NCBI Taxonomy" id="392033"/>
    <lineage>
        <taxon>Eukaryota</taxon>
        <taxon>Metazoa</taxon>
        <taxon>Spiralia</taxon>
        <taxon>Gnathifera</taxon>
        <taxon>Rotifera</taxon>
        <taxon>Eurotatoria</taxon>
        <taxon>Bdelloidea</taxon>
        <taxon>Philodinida</taxon>
        <taxon>Philodinidae</taxon>
        <taxon>Rotaria</taxon>
    </lineage>
</organism>
<accession>A0A815NCG5</accession>
<dbReference type="SUPFAM" id="SSF55486">
    <property type="entry name" value="Metalloproteases ('zincins'), catalytic domain"/>
    <property type="match status" value="1"/>
</dbReference>
<evidence type="ECO:0000313" key="4">
    <source>
        <dbReference type="Proteomes" id="UP000663870"/>
    </source>
</evidence>
<dbReference type="AlphaFoldDB" id="A0A815NCG5"/>
<dbReference type="Proteomes" id="UP000663854">
    <property type="component" value="Unassembled WGS sequence"/>
</dbReference>
<proteinExistence type="predicted"/>
<sequence>MDASGRFYPGVFGRAYLSENNEMTVTAHEMGHCLTLSDSYSDDPKFKRPEASAKIGQYDDEWDVMSADHVKANQTKYGMVGPGLNGFTLKLLGWIPKERIYTFGQNGKTSATLNLTTLMNPAPGYPSLIIVPCDPSDLQHYYLIEMRFKEKWDARFDRNSVFIHEVKQDPNKKTKYYRSYLLRARNTTRDSVNFVNMNGVTITTGEINVQTRTVSVKITTTNPIARSKATKRLQAKNYLLLLKKFYAAESEQFKRELASLILQRLTKFYK</sequence>